<sequence>MSENEKKLEINSVYTQEDIKNILDITIMKGMNFKINKNRLILIRNHVKSIYLDRQEGDILYYTGEGTTGNQSLTGANRRLLDSNKDNTEVYLFEVFEKTKYTYKGLVFLLKEPLIEQQTDIYGNNRSVFVFPLKLNTIASINDIKDIEKAIQINNKRIKSLSNDELERRIKQSQKESSGYTYSKTTIYQRSQYIVEYILRRAHGICELCEQKAPFCKPNGEAYLEVHHIIQLAKGGPDTISNTVALCPNCHRKMHSLNKKIDIKKLESKAKSFDVI</sequence>
<dbReference type="Gene3D" id="1.10.30.50">
    <property type="match status" value="1"/>
</dbReference>
<keyword evidence="3" id="KW-0540">Nuclease</keyword>
<dbReference type="InterPro" id="IPR058712">
    <property type="entry name" value="SRA_ScoMcrA"/>
</dbReference>
<dbReference type="GO" id="GO:0003676">
    <property type="term" value="F:nucleic acid binding"/>
    <property type="evidence" value="ECO:0007669"/>
    <property type="project" value="InterPro"/>
</dbReference>
<keyword evidence="3" id="KW-0378">Hydrolase</keyword>
<reference evidence="3" key="1">
    <citation type="submission" date="2022-12" db="EMBL/GenBank/DDBJ databases">
        <authorList>
            <person name="Uljanovas D."/>
        </authorList>
    </citation>
    <scope>NUCLEOTIDE SEQUENCE</scope>
    <source>
        <strain evidence="3">RCM69</strain>
    </source>
</reference>
<dbReference type="CDD" id="cd00085">
    <property type="entry name" value="HNHc"/>
    <property type="match status" value="1"/>
</dbReference>
<evidence type="ECO:0000313" key="3">
    <source>
        <dbReference type="EMBL" id="MDN5070447.1"/>
    </source>
</evidence>
<dbReference type="RefSeq" id="WP_301372263.1">
    <property type="nucleotide sequence ID" value="NZ_JAPZCX010000007.1"/>
</dbReference>
<dbReference type="Pfam" id="PF01844">
    <property type="entry name" value="HNH"/>
    <property type="match status" value="1"/>
</dbReference>
<organism evidence="3 4">
    <name type="scientific">Aliarcobacter butzleri</name>
    <dbReference type="NCBI Taxonomy" id="28197"/>
    <lineage>
        <taxon>Bacteria</taxon>
        <taxon>Pseudomonadati</taxon>
        <taxon>Campylobacterota</taxon>
        <taxon>Epsilonproteobacteria</taxon>
        <taxon>Campylobacterales</taxon>
        <taxon>Arcobacteraceae</taxon>
        <taxon>Aliarcobacter</taxon>
    </lineage>
</organism>
<dbReference type="Pfam" id="PF26348">
    <property type="entry name" value="SRA_ScoMcrA"/>
    <property type="match status" value="1"/>
</dbReference>
<feature type="domain" description="HNH nuclease" evidence="2">
    <location>
        <begin position="193"/>
        <end position="252"/>
    </location>
</feature>
<dbReference type="InterPro" id="IPR003615">
    <property type="entry name" value="HNH_nuc"/>
</dbReference>
<proteinExistence type="predicted"/>
<evidence type="ECO:0000256" key="1">
    <source>
        <dbReference type="SAM" id="Coils"/>
    </source>
</evidence>
<comment type="caution">
    <text evidence="3">The sequence shown here is derived from an EMBL/GenBank/DDBJ whole genome shotgun (WGS) entry which is preliminary data.</text>
</comment>
<accession>A0AAW7PXG1</accession>
<keyword evidence="3" id="KW-0255">Endonuclease</keyword>
<gene>
    <name evidence="3" type="ORF">O8C76_05315</name>
</gene>
<evidence type="ECO:0000259" key="2">
    <source>
        <dbReference type="SMART" id="SM00507"/>
    </source>
</evidence>
<evidence type="ECO:0000313" key="4">
    <source>
        <dbReference type="Proteomes" id="UP001170288"/>
    </source>
</evidence>
<keyword evidence="1" id="KW-0175">Coiled coil</keyword>
<dbReference type="Proteomes" id="UP001170288">
    <property type="component" value="Unassembled WGS sequence"/>
</dbReference>
<protein>
    <submittedName>
        <fullName evidence="3">HNH endonuclease</fullName>
    </submittedName>
</protein>
<dbReference type="SMART" id="SM00507">
    <property type="entry name" value="HNHc"/>
    <property type="match status" value="1"/>
</dbReference>
<name>A0AAW7PXG1_9BACT</name>
<dbReference type="EMBL" id="JAPZCX010000007">
    <property type="protein sequence ID" value="MDN5070447.1"/>
    <property type="molecule type" value="Genomic_DNA"/>
</dbReference>
<reference evidence="3" key="2">
    <citation type="journal article" date="2023" name="Microorganisms">
        <title>Genomic Characterization of Arcobacter butzleri Strains Isolated from Various Sources in Lithuania.</title>
        <authorList>
            <person name="Uljanovas D."/>
            <person name="Golz G."/>
            <person name="Fleischmann S."/>
            <person name="Kudirkiene E."/>
            <person name="Kasetiene N."/>
            <person name="Grineviciene A."/>
            <person name="Tamuleviciene E."/>
            <person name="Aksomaitiene J."/>
            <person name="Alter T."/>
            <person name="Malakauskas M."/>
        </authorList>
    </citation>
    <scope>NUCLEOTIDE SEQUENCE</scope>
    <source>
        <strain evidence="3">RCM69</strain>
    </source>
</reference>
<dbReference type="InterPro" id="IPR002711">
    <property type="entry name" value="HNH"/>
</dbReference>
<dbReference type="GO" id="GO:0008270">
    <property type="term" value="F:zinc ion binding"/>
    <property type="evidence" value="ECO:0007669"/>
    <property type="project" value="InterPro"/>
</dbReference>
<feature type="coiled-coil region" evidence="1">
    <location>
        <begin position="144"/>
        <end position="176"/>
    </location>
</feature>
<dbReference type="GO" id="GO:0004519">
    <property type="term" value="F:endonuclease activity"/>
    <property type="evidence" value="ECO:0007669"/>
    <property type="project" value="UniProtKB-KW"/>
</dbReference>
<dbReference type="AlphaFoldDB" id="A0AAW7PXG1"/>